<evidence type="ECO:0000313" key="2">
    <source>
        <dbReference type="EMBL" id="AVF43709.1"/>
    </source>
</evidence>
<dbReference type="InterPro" id="IPR000719">
    <property type="entry name" value="Prot_kinase_dom"/>
</dbReference>
<dbReference type="SUPFAM" id="SSF56112">
    <property type="entry name" value="Protein kinase-like (PK-like)"/>
    <property type="match status" value="1"/>
</dbReference>
<name>A0A2L1VER1_ACINO</name>
<dbReference type="EMBL" id="CP014019">
    <property type="protein sequence ID" value="AVF43709.1"/>
    <property type="molecule type" value="Genomic_DNA"/>
</dbReference>
<protein>
    <submittedName>
        <fullName evidence="2">Protein kinase</fullName>
    </submittedName>
</protein>
<feature type="domain" description="Protein kinase" evidence="1">
    <location>
        <begin position="1"/>
        <end position="268"/>
    </location>
</feature>
<dbReference type="Gene3D" id="1.10.510.10">
    <property type="entry name" value="Transferase(Phosphotransferase) domain 1"/>
    <property type="match status" value="1"/>
</dbReference>
<proteinExistence type="predicted"/>
<reference evidence="3" key="1">
    <citation type="submission" date="2017-12" db="EMBL/GenBank/DDBJ databases">
        <title>FDA dAtabase for Regulatory Grade micrObial Sequences (FDA-ARGOS): Supporting development and validation of Infectious Disease Dx tests.</title>
        <authorList>
            <person name="Hoffmann M."/>
            <person name="Allard M."/>
            <person name="Evans P."/>
            <person name="Brown E."/>
            <person name="Tallon L."/>
            <person name="Sadzewicz L."/>
            <person name="Sengamalay N."/>
            <person name="Ott S."/>
            <person name="Godinez A."/>
            <person name="Nagaraj S."/>
            <person name="Vavikolanu K."/>
            <person name="Aluvathingal J."/>
            <person name="Nadendla S."/>
            <person name="Sichtig H."/>
        </authorList>
    </citation>
    <scope>NUCLEOTIDE SEQUENCE [LARGE SCALE GENOMIC DNA]</scope>
    <source>
        <strain evidence="3">FDAARGOS_129</strain>
    </source>
</reference>
<organism evidence="2 3">
    <name type="scientific">Acinetobacter nosocomialis</name>
    <dbReference type="NCBI Taxonomy" id="106654"/>
    <lineage>
        <taxon>Bacteria</taxon>
        <taxon>Pseudomonadati</taxon>
        <taxon>Pseudomonadota</taxon>
        <taxon>Gammaproteobacteria</taxon>
        <taxon>Moraxellales</taxon>
        <taxon>Moraxellaceae</taxon>
        <taxon>Acinetobacter</taxon>
        <taxon>Acinetobacter calcoaceticus/baumannii complex</taxon>
    </lineage>
</organism>
<accession>A0A2L1VER1</accession>
<dbReference type="PROSITE" id="PS50011">
    <property type="entry name" value="PROTEIN_KINASE_DOM"/>
    <property type="match status" value="1"/>
</dbReference>
<dbReference type="RefSeq" id="WP_104918747.1">
    <property type="nucleotide sequence ID" value="NZ_CP014019.1"/>
</dbReference>
<evidence type="ECO:0000259" key="1">
    <source>
        <dbReference type="PROSITE" id="PS50011"/>
    </source>
</evidence>
<dbReference type="AlphaFoldDB" id="A0A2L1VER1"/>
<dbReference type="Proteomes" id="UP000237921">
    <property type="component" value="Chromosome"/>
</dbReference>
<dbReference type="GO" id="GO:0005524">
    <property type="term" value="F:ATP binding"/>
    <property type="evidence" value="ECO:0007669"/>
    <property type="project" value="InterPro"/>
</dbReference>
<dbReference type="PANTHER" id="PTHR44167:SF24">
    <property type="entry name" value="SERINE_THREONINE-PROTEIN KINASE CHK2"/>
    <property type="match status" value="1"/>
</dbReference>
<keyword evidence="2" id="KW-0808">Transferase</keyword>
<dbReference type="SMART" id="SM00220">
    <property type="entry name" value="S_TKc"/>
    <property type="match status" value="1"/>
</dbReference>
<keyword evidence="2" id="KW-0418">Kinase</keyword>
<sequence>MLKHDFASHIEHLKCVTKPKSSALGRHLWTCSIDALYYWLKYQVPHVHAQGEQDFLHELQFYENIQHKKVNWLLPFKIFDVSTISQLHQFEGKVLILPDTDCWFDDLDQKQNLKDIHEMIYTALMALAELHELGWIHGDIKKEHFRKLEQRLYLIDFEKARLITTPDSIIDATPRYMAPELFHGTRKNIQSDLYAFGVVLYEWLSQIRLQANTYHDWAVLHCQNLNIQLPDSVQVFYPLLVGLLQKQQKNRFSNAFEAINCLNALSNL</sequence>
<dbReference type="InterPro" id="IPR011009">
    <property type="entry name" value="Kinase-like_dom_sf"/>
</dbReference>
<dbReference type="Pfam" id="PF00069">
    <property type="entry name" value="Pkinase"/>
    <property type="match status" value="1"/>
</dbReference>
<dbReference type="GO" id="GO:0004674">
    <property type="term" value="F:protein serine/threonine kinase activity"/>
    <property type="evidence" value="ECO:0007669"/>
    <property type="project" value="TreeGrafter"/>
</dbReference>
<evidence type="ECO:0000313" key="3">
    <source>
        <dbReference type="Proteomes" id="UP000237921"/>
    </source>
</evidence>
<dbReference type="PANTHER" id="PTHR44167">
    <property type="entry name" value="OVARIAN-SPECIFIC SERINE/THREONINE-PROTEIN KINASE LOK-RELATED"/>
    <property type="match status" value="1"/>
</dbReference>
<gene>
    <name evidence="2" type="ORF">AL533_04530</name>
</gene>